<dbReference type="Proteomes" id="UP000434957">
    <property type="component" value="Unassembled WGS sequence"/>
</dbReference>
<evidence type="ECO:0000313" key="5">
    <source>
        <dbReference type="Proteomes" id="UP000434957"/>
    </source>
</evidence>
<keyword evidence="5" id="KW-1185">Reference proteome</keyword>
<reference evidence="4 6" key="1">
    <citation type="submission" date="2018-09" db="EMBL/GenBank/DDBJ databases">
        <title>Genomic investigation of the strawberry pathogen Phytophthora fragariae indicates pathogenicity is determined by transcriptional variation in three key races.</title>
        <authorList>
            <person name="Adams T.M."/>
            <person name="Armitage A.D."/>
            <person name="Sobczyk M.K."/>
            <person name="Bates H.J."/>
            <person name="Dunwell J.M."/>
            <person name="Nellist C.F."/>
            <person name="Harrison R.J."/>
        </authorList>
    </citation>
    <scope>NUCLEOTIDE SEQUENCE [LARGE SCALE GENOMIC DNA]</scope>
    <source>
        <strain evidence="2 4">SCRP249</strain>
        <strain evidence="1 6">SCRP324</strain>
        <strain evidence="3 5">SCRP333</strain>
    </source>
</reference>
<accession>A0A6A3MDX4</accession>
<comment type="caution">
    <text evidence="2">The sequence shown here is derived from an EMBL/GenBank/DDBJ whole genome shotgun (WGS) entry which is preliminary data.</text>
</comment>
<dbReference type="Proteomes" id="UP000429607">
    <property type="component" value="Unassembled WGS sequence"/>
</dbReference>
<organism evidence="2 4">
    <name type="scientific">Phytophthora rubi</name>
    <dbReference type="NCBI Taxonomy" id="129364"/>
    <lineage>
        <taxon>Eukaryota</taxon>
        <taxon>Sar</taxon>
        <taxon>Stramenopiles</taxon>
        <taxon>Oomycota</taxon>
        <taxon>Peronosporomycetes</taxon>
        <taxon>Peronosporales</taxon>
        <taxon>Peronosporaceae</taxon>
        <taxon>Phytophthora</taxon>
    </lineage>
</organism>
<dbReference type="EMBL" id="QXFV01000783">
    <property type="protein sequence ID" value="KAE9026393.1"/>
    <property type="molecule type" value="Genomic_DNA"/>
</dbReference>
<proteinExistence type="predicted"/>
<sequence>MTQPTLTMATTTSAKMTTPLLAVESSPSNTRTPAIAKAATALMLQPGIV</sequence>
<dbReference type="AlphaFoldDB" id="A0A6A3MDX4"/>
<evidence type="ECO:0000313" key="3">
    <source>
        <dbReference type="EMBL" id="KAE9335563.1"/>
    </source>
</evidence>
<evidence type="ECO:0000313" key="6">
    <source>
        <dbReference type="Proteomes" id="UP000435112"/>
    </source>
</evidence>
<dbReference type="Proteomes" id="UP000435112">
    <property type="component" value="Unassembled WGS sequence"/>
</dbReference>
<dbReference type="EMBL" id="QXFT01000799">
    <property type="protein sequence ID" value="KAE9335563.1"/>
    <property type="molecule type" value="Genomic_DNA"/>
</dbReference>
<evidence type="ECO:0000313" key="1">
    <source>
        <dbReference type="EMBL" id="KAE9024549.1"/>
    </source>
</evidence>
<evidence type="ECO:0000313" key="4">
    <source>
        <dbReference type="Proteomes" id="UP000429607"/>
    </source>
</evidence>
<evidence type="ECO:0000313" key="2">
    <source>
        <dbReference type="EMBL" id="KAE9026393.1"/>
    </source>
</evidence>
<gene>
    <name evidence="2" type="ORF">PR001_g12207</name>
    <name evidence="1" type="ORF">PR002_g11417</name>
    <name evidence="3" type="ORF">PR003_g12943</name>
</gene>
<name>A0A6A3MDX4_9STRA</name>
<dbReference type="EMBL" id="QXFU01000683">
    <property type="protein sequence ID" value="KAE9024549.1"/>
    <property type="molecule type" value="Genomic_DNA"/>
</dbReference>
<protein>
    <submittedName>
        <fullName evidence="2">Uncharacterized protein</fullName>
    </submittedName>
</protein>